<keyword evidence="3" id="KW-0675">Receptor</keyword>
<accession>A0A1H5MUC4</accession>
<dbReference type="InterPro" id="IPR012910">
    <property type="entry name" value="Plug_dom"/>
</dbReference>
<dbReference type="AlphaFoldDB" id="A0A1H5MUC4"/>
<evidence type="ECO:0000313" key="3">
    <source>
        <dbReference type="EMBL" id="SEE91968.1"/>
    </source>
</evidence>
<keyword evidence="1" id="KW-1134">Transmembrane beta strand</keyword>
<dbReference type="Pfam" id="PF07715">
    <property type="entry name" value="Plug"/>
    <property type="match status" value="1"/>
</dbReference>
<dbReference type="InterPro" id="IPR039426">
    <property type="entry name" value="TonB-dep_rcpt-like"/>
</dbReference>
<organism evidence="3 4">
    <name type="scientific">Salinimicrobium catena</name>
    <dbReference type="NCBI Taxonomy" id="390640"/>
    <lineage>
        <taxon>Bacteria</taxon>
        <taxon>Pseudomonadati</taxon>
        <taxon>Bacteroidota</taxon>
        <taxon>Flavobacteriia</taxon>
        <taxon>Flavobacteriales</taxon>
        <taxon>Flavobacteriaceae</taxon>
        <taxon>Salinimicrobium</taxon>
    </lineage>
</organism>
<proteinExistence type="inferred from homology"/>
<protein>
    <submittedName>
        <fullName evidence="3">TonB-dependent Receptor Plug Domain</fullName>
    </submittedName>
</protein>
<reference evidence="3 4" key="1">
    <citation type="submission" date="2016-10" db="EMBL/GenBank/DDBJ databases">
        <authorList>
            <person name="de Groot N.N."/>
        </authorList>
    </citation>
    <scope>NUCLEOTIDE SEQUENCE [LARGE SCALE GENOMIC DNA]</scope>
    <source>
        <strain evidence="3 4">DSM 23553</strain>
    </source>
</reference>
<keyword evidence="4" id="KW-1185">Reference proteome</keyword>
<dbReference type="Gene3D" id="2.60.40.1120">
    <property type="entry name" value="Carboxypeptidase-like, regulatory domain"/>
    <property type="match status" value="1"/>
</dbReference>
<dbReference type="InterPro" id="IPR008969">
    <property type="entry name" value="CarboxyPept-like_regulatory"/>
</dbReference>
<feature type="domain" description="TonB-dependent receptor plug" evidence="2">
    <location>
        <begin position="129"/>
        <end position="211"/>
    </location>
</feature>
<dbReference type="EMBL" id="FNUG01000003">
    <property type="protein sequence ID" value="SEE91968.1"/>
    <property type="molecule type" value="Genomic_DNA"/>
</dbReference>
<keyword evidence="1" id="KW-0812">Transmembrane</keyword>
<dbReference type="Gene3D" id="2.170.130.10">
    <property type="entry name" value="TonB-dependent receptor, plug domain"/>
    <property type="match status" value="1"/>
</dbReference>
<dbReference type="Proteomes" id="UP000199448">
    <property type="component" value="Unassembled WGS sequence"/>
</dbReference>
<sequence length="222" mass="24265">MKNNYSRFVIIALITIILFLYAMTVKGYGAEKEIYFQTTISGKVVDQEGLPIPGVAVNIKNSNNGTVTNLGGTYNIDAASNDILNFSYLGFKRQEVPVKGRSQINVTLIEDVTALDEVEINAGYYNTTRRESTGNISRVTAEEIEMQPVVSPLQALQGRMAGVEVTPGGDQPGMAPTIRIRGRNSLRDEGNYPLYIIDGVPVNSTPIGSNSLRFDHYKAGEI</sequence>
<dbReference type="RefSeq" id="WP_245693397.1">
    <property type="nucleotide sequence ID" value="NZ_FNGG01000003.1"/>
</dbReference>
<evidence type="ECO:0000256" key="1">
    <source>
        <dbReference type="PROSITE-ProRule" id="PRU01360"/>
    </source>
</evidence>
<dbReference type="SUPFAM" id="SSF49464">
    <property type="entry name" value="Carboxypeptidase regulatory domain-like"/>
    <property type="match status" value="1"/>
</dbReference>
<dbReference type="SUPFAM" id="SSF56935">
    <property type="entry name" value="Porins"/>
    <property type="match status" value="1"/>
</dbReference>
<keyword evidence="1" id="KW-0472">Membrane</keyword>
<comment type="subcellular location">
    <subcellularLocation>
        <location evidence="1">Cell outer membrane</location>
        <topology evidence="1">Multi-pass membrane protein</topology>
    </subcellularLocation>
</comment>
<dbReference type="STRING" id="390640.SAMN04488034_10362"/>
<keyword evidence="1" id="KW-0998">Cell outer membrane</keyword>
<dbReference type="Pfam" id="PF13715">
    <property type="entry name" value="CarbopepD_reg_2"/>
    <property type="match status" value="1"/>
</dbReference>
<comment type="similarity">
    <text evidence="1">Belongs to the TonB-dependent receptor family.</text>
</comment>
<dbReference type="InterPro" id="IPR037066">
    <property type="entry name" value="Plug_dom_sf"/>
</dbReference>
<dbReference type="GO" id="GO:0009279">
    <property type="term" value="C:cell outer membrane"/>
    <property type="evidence" value="ECO:0007669"/>
    <property type="project" value="UniProtKB-SubCell"/>
</dbReference>
<keyword evidence="1" id="KW-0813">Transport</keyword>
<evidence type="ECO:0000259" key="2">
    <source>
        <dbReference type="Pfam" id="PF07715"/>
    </source>
</evidence>
<gene>
    <name evidence="3" type="ORF">SAMN04488034_10362</name>
</gene>
<evidence type="ECO:0000313" key="4">
    <source>
        <dbReference type="Proteomes" id="UP000199448"/>
    </source>
</evidence>
<dbReference type="PROSITE" id="PS52016">
    <property type="entry name" value="TONB_DEPENDENT_REC_3"/>
    <property type="match status" value="1"/>
</dbReference>
<name>A0A1H5MUC4_9FLAO</name>